<dbReference type="AlphaFoldDB" id="A0A852Z611"/>
<feature type="domain" description="RCC1-like" evidence="3">
    <location>
        <begin position="66"/>
        <end position="426"/>
    </location>
</feature>
<evidence type="ECO:0000256" key="2">
    <source>
        <dbReference type="SAM" id="Phobius"/>
    </source>
</evidence>
<evidence type="ECO:0000313" key="5">
    <source>
        <dbReference type="Proteomes" id="UP000579605"/>
    </source>
</evidence>
<evidence type="ECO:0000259" key="3">
    <source>
        <dbReference type="Pfam" id="PF25390"/>
    </source>
</evidence>
<comment type="caution">
    <text evidence="4">The sequence shown here is derived from an EMBL/GenBank/DDBJ whole genome shotgun (WGS) entry which is preliminary data.</text>
</comment>
<dbReference type="Proteomes" id="UP000579605">
    <property type="component" value="Unassembled WGS sequence"/>
</dbReference>
<proteinExistence type="predicted"/>
<keyword evidence="2" id="KW-0472">Membrane</keyword>
<keyword evidence="2" id="KW-1133">Transmembrane helix</keyword>
<dbReference type="PANTHER" id="PTHR22872">
    <property type="entry name" value="BTK-BINDING PROTEIN-RELATED"/>
    <property type="match status" value="1"/>
</dbReference>
<dbReference type="SUPFAM" id="SSF50985">
    <property type="entry name" value="RCC1/BLIP-II"/>
    <property type="match status" value="2"/>
</dbReference>
<sequence>MKARWSWYAGDVVRIKYGLASRGFVNRLLCKPKFVGRGLAGGLLALFTALLSVGATPATAQTAGDALSWGAGGSGQLGVGSLQNSALPLRPLLPTGAAVTAIAAGAQHGVAVTTRGVFAWGGNDSGQLGNGDNLRNSAPVNVVIPPGTFITAVAAGDEHTLALTSTGQVLAWGSNRLGQLGNPSIGPTSNVPVRVALPPGVTVVGVAAGDFHSLAVTSTGGVLAWGSNEFGQLGNGTDRNESRTPVPVSLPPGTAVTSVTAGGMHSVARTVTGGVLTWGLNDAGQLGDGTNDERDAPVPVTLPAGTVVTEVASGVLASHTLALTSAGQVLAWGSNQSGQLGRGNQIGSNVPVPTALPASTVATAIAAAGVNSVAVTASGQVLSWGDNSLGQAGDGAAGGINALPVQASLPANTSATDVAAGNGFNLVVSQSTNSQGPDTGDGATAAGGPRHGLIVGGVLALALAWWAGAAIRRGNRRRLAPTS</sequence>
<accession>A0A852Z611</accession>
<protein>
    <submittedName>
        <fullName evidence="4">Alpha-tubulin suppressor-like RCC1 family protein</fullName>
    </submittedName>
</protein>
<dbReference type="InterPro" id="IPR051625">
    <property type="entry name" value="Signaling_Regulatory_Domain"/>
</dbReference>
<evidence type="ECO:0000256" key="1">
    <source>
        <dbReference type="ARBA" id="ARBA00022737"/>
    </source>
</evidence>
<organism evidence="4 5">
    <name type="scientific">Actinopolymorpha rutila</name>
    <dbReference type="NCBI Taxonomy" id="446787"/>
    <lineage>
        <taxon>Bacteria</taxon>
        <taxon>Bacillati</taxon>
        <taxon>Actinomycetota</taxon>
        <taxon>Actinomycetes</taxon>
        <taxon>Propionibacteriales</taxon>
        <taxon>Actinopolymorphaceae</taxon>
        <taxon>Actinopolymorpha</taxon>
    </lineage>
</organism>
<dbReference type="Pfam" id="PF25390">
    <property type="entry name" value="WD40_RLD"/>
    <property type="match status" value="1"/>
</dbReference>
<name>A0A852Z611_9ACTN</name>
<reference evidence="4 5" key="1">
    <citation type="submission" date="2020-07" db="EMBL/GenBank/DDBJ databases">
        <title>Sequencing the genomes of 1000 actinobacteria strains.</title>
        <authorList>
            <person name="Klenk H.-P."/>
        </authorList>
    </citation>
    <scope>NUCLEOTIDE SEQUENCE [LARGE SCALE GENOMIC DNA]</scope>
    <source>
        <strain evidence="4 5">DSM 18448</strain>
    </source>
</reference>
<dbReference type="PROSITE" id="PS00626">
    <property type="entry name" value="RCC1_2"/>
    <property type="match status" value="2"/>
</dbReference>
<dbReference type="RefSeq" id="WP_179785680.1">
    <property type="nucleotide sequence ID" value="NZ_BAAARR010000034.1"/>
</dbReference>
<keyword evidence="1" id="KW-0677">Repeat</keyword>
<feature type="transmembrane region" description="Helical" evidence="2">
    <location>
        <begin position="453"/>
        <end position="471"/>
    </location>
</feature>
<gene>
    <name evidence="4" type="ORF">F4554_000293</name>
</gene>
<dbReference type="InterPro" id="IPR000408">
    <property type="entry name" value="Reg_chr_condens"/>
</dbReference>
<dbReference type="PRINTS" id="PR00633">
    <property type="entry name" value="RCCNDNSATION"/>
</dbReference>
<keyword evidence="5" id="KW-1185">Reference proteome</keyword>
<dbReference type="EMBL" id="JACBZH010000001">
    <property type="protein sequence ID" value="NYH87655.1"/>
    <property type="molecule type" value="Genomic_DNA"/>
</dbReference>
<dbReference type="InterPro" id="IPR009091">
    <property type="entry name" value="RCC1/BLIP-II"/>
</dbReference>
<dbReference type="PROSITE" id="PS50012">
    <property type="entry name" value="RCC1_3"/>
    <property type="match status" value="7"/>
</dbReference>
<keyword evidence="2" id="KW-0812">Transmembrane</keyword>
<evidence type="ECO:0000313" key="4">
    <source>
        <dbReference type="EMBL" id="NYH87655.1"/>
    </source>
</evidence>
<dbReference type="InterPro" id="IPR058923">
    <property type="entry name" value="RCC1-like_dom"/>
</dbReference>
<dbReference type="Gene3D" id="2.130.10.30">
    <property type="entry name" value="Regulator of chromosome condensation 1/beta-lactamase-inhibitor protein II"/>
    <property type="match status" value="2"/>
</dbReference>